<dbReference type="RefSeq" id="WP_342705534.1">
    <property type="nucleotide sequence ID" value="NZ_CP109822.1"/>
</dbReference>
<evidence type="ECO:0000313" key="3">
    <source>
        <dbReference type="EMBL" id="XAE51597.1"/>
    </source>
</evidence>
<name>A0ABZ3DSW2_9BURK</name>
<keyword evidence="1" id="KW-0560">Oxidoreductase</keyword>
<dbReference type="InterPro" id="IPR016161">
    <property type="entry name" value="Ald_DH/histidinol_DH"/>
</dbReference>
<dbReference type="Gene3D" id="3.40.309.10">
    <property type="entry name" value="Aldehyde Dehydrogenase, Chain A, domain 2"/>
    <property type="match status" value="1"/>
</dbReference>
<sequence length="486" mass="51900">MSHPISNANVAQHWINGEWLTSDDCRDSIDPATGNVIGRYANGGAREAALAIAAAKHAFEHGEWAENAILRARVLEELATSFERHRTDLIDLLALENGKIKQEAAFEVDMVPSKLRFAAAMARTEMGRSGTPRPNAVSLLLREPVGVAGIIAPWNSPVILMIRSLAPALAAGTTTVIKMPGQTAQINEHVARVMSEAPSLPRGVINLFTEWGADGAKSMVASPDVPVISFTGSTRTGQAISAVGAENLKRFGLELGGKTPHLVFDDADLDTALPVIEKSLTVFAGQFCMTGSRLLVHRDIAGQVRERLAARLAAVRVGPAADAGSDMGPLIDKANVARVDALVKQAIASGAKVLVRGGPICDGPLASGAFYRPTLLEVSDPLLPIVRNETFGPVMTLQTFDSEAQAISLANDSEFGLAAAIWTRDTKRALRAARKIKAGTVWINDWAQIFDAFEEGGFKQSGQGRLNGLSSIDDFLEFKHVTFTDL</sequence>
<proteinExistence type="predicted"/>
<reference evidence="3 4" key="1">
    <citation type="submission" date="2022-10" db="EMBL/GenBank/DDBJ databases">
        <title>Genomic of Burkholderia cepacia PN-1.</title>
        <authorList>
            <person name="Yang Y."/>
            <person name="Guan H."/>
            <person name="Huang J."/>
        </authorList>
    </citation>
    <scope>NUCLEOTIDE SEQUENCE [LARGE SCALE GENOMIC DNA]</scope>
    <source>
        <strain evidence="3 4">PN-1</strain>
    </source>
</reference>
<dbReference type="Pfam" id="PF00171">
    <property type="entry name" value="Aldedh"/>
    <property type="match status" value="1"/>
</dbReference>
<dbReference type="InterPro" id="IPR015590">
    <property type="entry name" value="Aldehyde_DH_dom"/>
</dbReference>
<evidence type="ECO:0000256" key="1">
    <source>
        <dbReference type="ARBA" id="ARBA00023002"/>
    </source>
</evidence>
<feature type="domain" description="Aldehyde dehydrogenase" evidence="2">
    <location>
        <begin position="22"/>
        <end position="481"/>
    </location>
</feature>
<keyword evidence="4" id="KW-1185">Reference proteome</keyword>
<gene>
    <name evidence="3" type="ORF">OHZ10_18780</name>
</gene>
<dbReference type="InterPro" id="IPR016162">
    <property type="entry name" value="Ald_DH_N"/>
</dbReference>
<organism evidence="3 4">
    <name type="scientific">Burkholderia arboris</name>
    <dbReference type="NCBI Taxonomy" id="488730"/>
    <lineage>
        <taxon>Bacteria</taxon>
        <taxon>Pseudomonadati</taxon>
        <taxon>Pseudomonadota</taxon>
        <taxon>Betaproteobacteria</taxon>
        <taxon>Burkholderiales</taxon>
        <taxon>Burkholderiaceae</taxon>
        <taxon>Burkholderia</taxon>
        <taxon>Burkholderia cepacia complex</taxon>
    </lineage>
</organism>
<evidence type="ECO:0000259" key="2">
    <source>
        <dbReference type="Pfam" id="PF00171"/>
    </source>
</evidence>
<accession>A0ABZ3DSW2</accession>
<protein>
    <submittedName>
        <fullName evidence="3">Aldehyde dehydrogenase family protein</fullName>
    </submittedName>
</protein>
<dbReference type="EMBL" id="CP109822">
    <property type="protein sequence ID" value="XAE51597.1"/>
    <property type="molecule type" value="Genomic_DNA"/>
</dbReference>
<dbReference type="Gene3D" id="3.40.605.10">
    <property type="entry name" value="Aldehyde Dehydrogenase, Chain A, domain 1"/>
    <property type="match status" value="1"/>
</dbReference>
<evidence type="ECO:0000313" key="4">
    <source>
        <dbReference type="Proteomes" id="UP001448498"/>
    </source>
</evidence>
<dbReference type="Proteomes" id="UP001448498">
    <property type="component" value="Chromosome 3"/>
</dbReference>
<dbReference type="SUPFAM" id="SSF53720">
    <property type="entry name" value="ALDH-like"/>
    <property type="match status" value="1"/>
</dbReference>
<dbReference type="PANTHER" id="PTHR11699">
    <property type="entry name" value="ALDEHYDE DEHYDROGENASE-RELATED"/>
    <property type="match status" value="1"/>
</dbReference>
<dbReference type="InterPro" id="IPR016163">
    <property type="entry name" value="Ald_DH_C"/>
</dbReference>